<evidence type="ECO:0000313" key="1">
    <source>
        <dbReference type="EMBL" id="KAK5099047.1"/>
    </source>
</evidence>
<keyword evidence="2" id="KW-1185">Reference proteome</keyword>
<accession>A0ABR0KME7</accession>
<feature type="non-terminal residue" evidence="1">
    <location>
        <position position="1"/>
    </location>
</feature>
<sequence length="60" mass="6746">PASAWRSSIRCISTTSARDTKASQTERLRREASRITQYVSRPTTTTSWDLDCAIALRIDS</sequence>
<protein>
    <submittedName>
        <fullName evidence="1">Uncharacterized protein</fullName>
    </submittedName>
</protein>
<name>A0ABR0KME7_9PEZI</name>
<organism evidence="1 2">
    <name type="scientific">Cryomyces antarcticus</name>
    <dbReference type="NCBI Taxonomy" id="329879"/>
    <lineage>
        <taxon>Eukaryota</taxon>
        <taxon>Fungi</taxon>
        <taxon>Dikarya</taxon>
        <taxon>Ascomycota</taxon>
        <taxon>Pezizomycotina</taxon>
        <taxon>Dothideomycetes</taxon>
        <taxon>Dothideomycetes incertae sedis</taxon>
        <taxon>Cryomyces</taxon>
    </lineage>
</organism>
<dbReference type="Proteomes" id="UP001357485">
    <property type="component" value="Unassembled WGS sequence"/>
</dbReference>
<dbReference type="EMBL" id="JAVRRA010026104">
    <property type="protein sequence ID" value="KAK5099047.1"/>
    <property type="molecule type" value="Genomic_DNA"/>
</dbReference>
<comment type="caution">
    <text evidence="1">The sequence shown here is derived from an EMBL/GenBank/DDBJ whole genome shotgun (WGS) entry which is preliminary data.</text>
</comment>
<feature type="non-terminal residue" evidence="1">
    <location>
        <position position="60"/>
    </location>
</feature>
<proteinExistence type="predicted"/>
<evidence type="ECO:0000313" key="2">
    <source>
        <dbReference type="Proteomes" id="UP001357485"/>
    </source>
</evidence>
<gene>
    <name evidence="1" type="ORF">LTR16_007184</name>
</gene>
<reference evidence="1 2" key="1">
    <citation type="submission" date="2023-08" db="EMBL/GenBank/DDBJ databases">
        <title>Black Yeasts Isolated from many extreme environments.</title>
        <authorList>
            <person name="Coleine C."/>
            <person name="Stajich J.E."/>
            <person name="Selbmann L."/>
        </authorList>
    </citation>
    <scope>NUCLEOTIDE SEQUENCE [LARGE SCALE GENOMIC DNA]</scope>
    <source>
        <strain evidence="1 2">CCFEE 536</strain>
    </source>
</reference>